<name>A0AAN9YPV6_9PEZI</name>
<proteinExistence type="predicted"/>
<feature type="compositionally biased region" description="Polar residues" evidence="1">
    <location>
        <begin position="563"/>
        <end position="579"/>
    </location>
</feature>
<accession>A0AAN9YPV6</accession>
<dbReference type="AlphaFoldDB" id="A0AAN9YPV6"/>
<feature type="compositionally biased region" description="Basic and acidic residues" evidence="1">
    <location>
        <begin position="403"/>
        <end position="413"/>
    </location>
</feature>
<feature type="compositionally biased region" description="Low complexity" evidence="1">
    <location>
        <begin position="758"/>
        <end position="770"/>
    </location>
</feature>
<organism evidence="2 3">
    <name type="scientific">Diatrype stigma</name>
    <dbReference type="NCBI Taxonomy" id="117547"/>
    <lineage>
        <taxon>Eukaryota</taxon>
        <taxon>Fungi</taxon>
        <taxon>Dikarya</taxon>
        <taxon>Ascomycota</taxon>
        <taxon>Pezizomycotina</taxon>
        <taxon>Sordariomycetes</taxon>
        <taxon>Xylariomycetidae</taxon>
        <taxon>Xylariales</taxon>
        <taxon>Diatrypaceae</taxon>
        <taxon>Diatrype</taxon>
    </lineage>
</organism>
<dbReference type="EMBL" id="JAKJXP020000069">
    <property type="protein sequence ID" value="KAK7750137.1"/>
    <property type="molecule type" value="Genomic_DNA"/>
</dbReference>
<feature type="compositionally biased region" description="Low complexity" evidence="1">
    <location>
        <begin position="706"/>
        <end position="722"/>
    </location>
</feature>
<feature type="compositionally biased region" description="Pro residues" evidence="1">
    <location>
        <begin position="795"/>
        <end position="807"/>
    </location>
</feature>
<feature type="compositionally biased region" description="Polar residues" evidence="1">
    <location>
        <begin position="812"/>
        <end position="823"/>
    </location>
</feature>
<comment type="caution">
    <text evidence="2">The sequence shown here is derived from an EMBL/GenBank/DDBJ whole genome shotgun (WGS) entry which is preliminary data.</text>
</comment>
<gene>
    <name evidence="2" type="ORF">SLS62_007886</name>
</gene>
<keyword evidence="3" id="KW-1185">Reference proteome</keyword>
<feature type="compositionally biased region" description="Basic and acidic residues" evidence="1">
    <location>
        <begin position="866"/>
        <end position="888"/>
    </location>
</feature>
<feature type="region of interest" description="Disordered" evidence="1">
    <location>
        <begin position="560"/>
        <end position="579"/>
    </location>
</feature>
<feature type="region of interest" description="Disordered" evidence="1">
    <location>
        <begin position="377"/>
        <end position="526"/>
    </location>
</feature>
<evidence type="ECO:0000313" key="3">
    <source>
        <dbReference type="Proteomes" id="UP001320420"/>
    </source>
</evidence>
<feature type="compositionally biased region" description="Polar residues" evidence="1">
    <location>
        <begin position="775"/>
        <end position="784"/>
    </location>
</feature>
<feature type="compositionally biased region" description="Polar residues" evidence="1">
    <location>
        <begin position="497"/>
        <end position="516"/>
    </location>
</feature>
<feature type="compositionally biased region" description="Basic and acidic residues" evidence="1">
    <location>
        <begin position="380"/>
        <end position="396"/>
    </location>
</feature>
<feature type="compositionally biased region" description="Basic and acidic residues" evidence="1">
    <location>
        <begin position="425"/>
        <end position="434"/>
    </location>
</feature>
<feature type="region of interest" description="Disordered" evidence="1">
    <location>
        <begin position="337"/>
        <end position="362"/>
    </location>
</feature>
<reference evidence="2 3" key="1">
    <citation type="submission" date="2024-02" db="EMBL/GenBank/DDBJ databases">
        <title>De novo assembly and annotation of 12 fungi associated with fruit tree decline syndrome in Ontario, Canada.</title>
        <authorList>
            <person name="Sulman M."/>
            <person name="Ellouze W."/>
            <person name="Ilyukhin E."/>
        </authorList>
    </citation>
    <scope>NUCLEOTIDE SEQUENCE [LARGE SCALE GENOMIC DNA]</scope>
    <source>
        <strain evidence="2 3">M11/M66-122</strain>
    </source>
</reference>
<feature type="region of interest" description="Disordered" evidence="1">
    <location>
        <begin position="596"/>
        <end position="888"/>
    </location>
</feature>
<sequence>MADKSIQEKQRRRQKAVKDPVCASRVIKNPLYGTGWSGKLSAEEKNMATGLLDDAAAMYALQINRNREVEPLSLHNAIFWEHRQLSDLTIVSTPALIWEQQQQLNELKITTGILHTVPFFALNKEAWKASLRQVLKQSSNASSDVEIHHLFANIRDREFTIWPVLVDGFWITIIMRVEVLDPPEFVRGPTSSFYFDRRVDKLAIIDPVYEKGEERRELVFKRLRNLLRQGCVLLPEESLINTFRGDQVESGWETGYISYAISREFLRRLKVLIYRRQHEASGEPDSEAERKLLWTAFEETPSINGYREALMSACSNYVIELSGYRIRSALEVPSAAAGHSAESLRPATAAGESSETVDEKINIGDQTHRFVLRMNLPEGYDEREPSIDSRPEVNLKEEEETDRDQKEEGKGEETDSPSSSDNEEERINIDKKAPVQEVQRARSSSLGVLPSFEGADDDKSSEVPENVLPQGQAPGSPEPQKELQTPPPTYISPRTPEPQTEAQQPYYQPSAFSTDPTAEFESRDEEDRLRAIAAAAQGLADAVEAPSQPLGEAITSEVVPVQRASTPPTQQEVDVQRSYSGPTIASMLIETEGPEGIANLPQAPAQAPGYDFPGESTTSELPVYPSTPEPGEDTETRAPEATMVDRAQGDEHTVPDAPETPEVQAQAETLPNDTDEIPAQIGEESSHTSMNNAPVPTAVDNLPTYSVTSSATAAAEPAAAQSEGEENKEDQEYDSIFGNGESPSAESDMFIPEEDGLETPAAEPTTTATEEALDNENNVDSNSEYVPVDAEHEALPPPPLAPAPASSPTPAQSGTGSGSSNNPIPIPGLSVSANTFSWSPLGKRDAEGQDGDDNGEETGQPSPKRQRLEEEHEEAPRSEPTADEKQEI</sequence>
<protein>
    <submittedName>
        <fullName evidence="2">Uncharacterized protein</fullName>
    </submittedName>
</protein>
<dbReference type="Proteomes" id="UP001320420">
    <property type="component" value="Unassembled WGS sequence"/>
</dbReference>
<evidence type="ECO:0000313" key="2">
    <source>
        <dbReference type="EMBL" id="KAK7750137.1"/>
    </source>
</evidence>
<feature type="compositionally biased region" description="Acidic residues" evidence="1">
    <location>
        <begin position="723"/>
        <end position="733"/>
    </location>
</feature>
<evidence type="ECO:0000256" key="1">
    <source>
        <dbReference type="SAM" id="MobiDB-lite"/>
    </source>
</evidence>